<keyword evidence="9" id="KW-1185">Reference proteome</keyword>
<dbReference type="PIRSF" id="PIRSF002889">
    <property type="entry name" value="Rod_FlgB"/>
    <property type="match status" value="1"/>
</dbReference>
<keyword evidence="8" id="KW-0966">Cell projection</keyword>
<dbReference type="Pfam" id="PF00460">
    <property type="entry name" value="Flg_bb_rod"/>
    <property type="match status" value="1"/>
</dbReference>
<evidence type="ECO:0000256" key="4">
    <source>
        <dbReference type="ARBA" id="ARBA00023143"/>
    </source>
</evidence>
<reference evidence="9" key="1">
    <citation type="journal article" date="2019" name="Int. J. Syst. Evol. Microbiol.">
        <title>The Global Catalogue of Microorganisms (GCM) 10K type strain sequencing project: providing services to taxonomists for standard genome sequencing and annotation.</title>
        <authorList>
            <consortium name="The Broad Institute Genomics Platform"/>
            <consortium name="The Broad Institute Genome Sequencing Center for Infectious Disease"/>
            <person name="Wu L."/>
            <person name="Ma J."/>
        </authorList>
    </citation>
    <scope>NUCLEOTIDE SEQUENCE [LARGE SCALE GENOMIC DNA]</scope>
    <source>
        <strain evidence="9">CGMCC 1.15341</strain>
    </source>
</reference>
<dbReference type="Proteomes" id="UP000629025">
    <property type="component" value="Unassembled WGS sequence"/>
</dbReference>
<keyword evidence="8" id="KW-0969">Cilium</keyword>
<evidence type="ECO:0000256" key="3">
    <source>
        <dbReference type="ARBA" id="ARBA00014376"/>
    </source>
</evidence>
<keyword evidence="8" id="KW-0282">Flagellum</keyword>
<evidence type="ECO:0000256" key="1">
    <source>
        <dbReference type="ARBA" id="ARBA00004117"/>
    </source>
</evidence>
<organism evidence="8 9">
    <name type="scientific">Marinobacterium zhoushanense</name>
    <dbReference type="NCBI Taxonomy" id="1679163"/>
    <lineage>
        <taxon>Bacteria</taxon>
        <taxon>Pseudomonadati</taxon>
        <taxon>Pseudomonadota</taxon>
        <taxon>Gammaproteobacteria</taxon>
        <taxon>Oceanospirillales</taxon>
        <taxon>Oceanospirillaceae</taxon>
        <taxon>Marinobacterium</taxon>
    </lineage>
</organism>
<evidence type="ECO:0000256" key="2">
    <source>
        <dbReference type="ARBA" id="ARBA00009677"/>
    </source>
</evidence>
<dbReference type="EMBL" id="BMIJ01000008">
    <property type="protein sequence ID" value="GGC07781.1"/>
    <property type="molecule type" value="Genomic_DNA"/>
</dbReference>
<dbReference type="InterPro" id="IPR001444">
    <property type="entry name" value="Flag_bb_rod_N"/>
</dbReference>
<sequence length="136" mass="14761">MAISFESALGIHDDALLLRARRAEVLANNIANADTPGFKARDIDFASILHGELGGEQDPLSTELAQTQAGHAGEFIEPDFAAELMFRTPSQPSVDGNTVEVQEEMARYSDNAIRYQSSFTMLNSKFKGLVSAIKGE</sequence>
<gene>
    <name evidence="8" type="ORF">GCM10011352_37610</name>
</gene>
<proteinExistence type="inferred from homology"/>
<keyword evidence="4 6" id="KW-0975">Bacterial flagellum</keyword>
<comment type="similarity">
    <text evidence="2 6">Belongs to the flagella basal body rod proteins family.</text>
</comment>
<feature type="domain" description="Flagellar basal body rod protein N-terminal" evidence="7">
    <location>
        <begin position="15"/>
        <end position="39"/>
    </location>
</feature>
<dbReference type="InterPro" id="IPR006300">
    <property type="entry name" value="FlgB"/>
</dbReference>
<dbReference type="RefSeq" id="WP_188751183.1">
    <property type="nucleotide sequence ID" value="NZ_BMIJ01000008.1"/>
</dbReference>
<dbReference type="NCBIfam" id="TIGR01396">
    <property type="entry name" value="FlgB"/>
    <property type="match status" value="1"/>
</dbReference>
<comment type="function">
    <text evidence="5 6">Structural component of flagellum, the bacterial motility apparatus. Part of the rod structure of flagellar basal body.</text>
</comment>
<evidence type="ECO:0000256" key="5">
    <source>
        <dbReference type="ARBA" id="ARBA00024934"/>
    </source>
</evidence>
<comment type="subunit">
    <text evidence="6">The basal body constitutes a major portion of the flagellar organelle and consists of a number of rings mounted on a central rod.</text>
</comment>
<comment type="caution">
    <text evidence="8">The sequence shown here is derived from an EMBL/GenBank/DDBJ whole genome shotgun (WGS) entry which is preliminary data.</text>
</comment>
<dbReference type="PANTHER" id="PTHR30435:SF12">
    <property type="entry name" value="FLAGELLAR BASAL BODY ROD PROTEIN FLGB"/>
    <property type="match status" value="1"/>
</dbReference>
<dbReference type="PROSITE" id="PS00588">
    <property type="entry name" value="FLAGELLA_BB_ROD"/>
    <property type="match status" value="1"/>
</dbReference>
<evidence type="ECO:0000259" key="7">
    <source>
        <dbReference type="Pfam" id="PF00460"/>
    </source>
</evidence>
<dbReference type="PANTHER" id="PTHR30435">
    <property type="entry name" value="FLAGELLAR PROTEIN"/>
    <property type="match status" value="1"/>
</dbReference>
<evidence type="ECO:0000313" key="8">
    <source>
        <dbReference type="EMBL" id="GGC07781.1"/>
    </source>
</evidence>
<protein>
    <recommendedName>
        <fullName evidence="3 6">Flagellar basal body rod protein FlgB</fullName>
    </recommendedName>
</protein>
<name>A0ABQ1KTR3_9GAMM</name>
<evidence type="ECO:0000313" key="9">
    <source>
        <dbReference type="Proteomes" id="UP000629025"/>
    </source>
</evidence>
<evidence type="ECO:0000256" key="6">
    <source>
        <dbReference type="PIRNR" id="PIRNR002889"/>
    </source>
</evidence>
<dbReference type="InterPro" id="IPR019776">
    <property type="entry name" value="Flagellar_basal_body_rod_CS"/>
</dbReference>
<accession>A0ABQ1KTR3</accession>
<comment type="subcellular location">
    <subcellularLocation>
        <location evidence="1 6">Bacterial flagellum basal body</location>
    </subcellularLocation>
</comment>